<dbReference type="EMBL" id="JACIDW010000024">
    <property type="protein sequence ID" value="MBB3966885.1"/>
    <property type="molecule type" value="Genomic_DNA"/>
</dbReference>
<dbReference type="PANTHER" id="PTHR35901:SF1">
    <property type="entry name" value="EXONUCLEASE VAPC9"/>
    <property type="match status" value="1"/>
</dbReference>
<feature type="domain" description="PIN" evidence="2">
    <location>
        <begin position="3"/>
        <end position="121"/>
    </location>
</feature>
<dbReference type="PANTHER" id="PTHR35901">
    <property type="entry name" value="RIBONUCLEASE VAPC3"/>
    <property type="match status" value="1"/>
</dbReference>
<accession>A0A7W6CTL7</accession>
<organism evidence="3 4">
    <name type="scientific">Rhizobium metallidurans</name>
    <dbReference type="NCBI Taxonomy" id="1265931"/>
    <lineage>
        <taxon>Bacteria</taxon>
        <taxon>Pseudomonadati</taxon>
        <taxon>Pseudomonadota</taxon>
        <taxon>Alphaproteobacteria</taxon>
        <taxon>Hyphomicrobiales</taxon>
        <taxon>Rhizobiaceae</taxon>
        <taxon>Rhizobium/Agrobacterium group</taxon>
        <taxon>Rhizobium</taxon>
    </lineage>
</organism>
<dbReference type="SUPFAM" id="SSF88723">
    <property type="entry name" value="PIN domain-like"/>
    <property type="match status" value="1"/>
</dbReference>
<gene>
    <name evidence="3" type="ORF">GGQ67_004578</name>
</gene>
<protein>
    <recommendedName>
        <fullName evidence="2">PIN domain-containing protein</fullName>
    </recommendedName>
</protein>
<evidence type="ECO:0000259" key="2">
    <source>
        <dbReference type="Pfam" id="PF01850"/>
    </source>
</evidence>
<evidence type="ECO:0000256" key="1">
    <source>
        <dbReference type="ARBA" id="ARBA00022842"/>
    </source>
</evidence>
<dbReference type="Gene3D" id="3.40.50.1010">
    <property type="entry name" value="5'-nuclease"/>
    <property type="match status" value="1"/>
</dbReference>
<proteinExistence type="predicted"/>
<dbReference type="CDD" id="cd09873">
    <property type="entry name" value="PIN_Pae0151-like"/>
    <property type="match status" value="1"/>
</dbReference>
<keyword evidence="1" id="KW-0460">Magnesium</keyword>
<dbReference type="Pfam" id="PF01850">
    <property type="entry name" value="PIN"/>
    <property type="match status" value="1"/>
</dbReference>
<sequence>MIYVVDASAAIAWFVPEPEHIDADFLLGNSMRRVAPDLIFAEVANVLQRKVRLGQITAQQAVDGLTTLDESIDEVLPSKALCRQAFDLSRKLDHSVYDCMYLAATLSTDDSYLVTSDMKFLTKAHAAGEGDRIRTLETAHALFASAQENKHG</sequence>
<dbReference type="InterPro" id="IPR029060">
    <property type="entry name" value="PIN-like_dom_sf"/>
</dbReference>
<dbReference type="InterPro" id="IPR044153">
    <property type="entry name" value="PIN_Pae0151-like"/>
</dbReference>
<dbReference type="Proteomes" id="UP000582090">
    <property type="component" value="Unassembled WGS sequence"/>
</dbReference>
<comment type="caution">
    <text evidence="3">The sequence shown here is derived from an EMBL/GenBank/DDBJ whole genome shotgun (WGS) entry which is preliminary data.</text>
</comment>
<dbReference type="AlphaFoldDB" id="A0A7W6CTL7"/>
<dbReference type="InterPro" id="IPR051619">
    <property type="entry name" value="TypeII_TA_RNase_PINc/VapC"/>
</dbReference>
<keyword evidence="4" id="KW-1185">Reference proteome</keyword>
<name>A0A7W6CTL7_9HYPH</name>
<evidence type="ECO:0000313" key="3">
    <source>
        <dbReference type="EMBL" id="MBB3966885.1"/>
    </source>
</evidence>
<evidence type="ECO:0000313" key="4">
    <source>
        <dbReference type="Proteomes" id="UP000582090"/>
    </source>
</evidence>
<dbReference type="InterPro" id="IPR002716">
    <property type="entry name" value="PIN_dom"/>
</dbReference>
<dbReference type="RefSeq" id="WP_183902349.1">
    <property type="nucleotide sequence ID" value="NZ_JACIDW010000024.1"/>
</dbReference>
<reference evidence="3 4" key="1">
    <citation type="submission" date="2020-08" db="EMBL/GenBank/DDBJ databases">
        <title>Genomic Encyclopedia of Type Strains, Phase IV (KMG-IV): sequencing the most valuable type-strain genomes for metagenomic binning, comparative biology and taxonomic classification.</title>
        <authorList>
            <person name="Goeker M."/>
        </authorList>
    </citation>
    <scope>NUCLEOTIDE SEQUENCE [LARGE SCALE GENOMIC DNA]</scope>
    <source>
        <strain evidence="3 4">DSM 26575</strain>
    </source>
</reference>